<gene>
    <name evidence="3" type="ORF">MUN79_25690</name>
</gene>
<dbReference type="SUPFAM" id="SSF51430">
    <property type="entry name" value="NAD(P)-linked oxidoreductase"/>
    <property type="match status" value="1"/>
</dbReference>
<reference evidence="3" key="1">
    <citation type="submission" date="2022-04" db="EMBL/GenBank/DDBJ databases">
        <title>Hymenobacter sp. isolated from the air.</title>
        <authorList>
            <person name="Won M."/>
            <person name="Lee C.-M."/>
            <person name="Woen H.-Y."/>
            <person name="Kwon S.-W."/>
        </authorList>
    </citation>
    <scope>NUCLEOTIDE SEQUENCE</scope>
    <source>
        <strain evidence="3">5116S-3</strain>
    </source>
</reference>
<feature type="domain" description="NADP-dependent oxidoreductase" evidence="2">
    <location>
        <begin position="16"/>
        <end position="315"/>
    </location>
</feature>
<dbReference type="AlphaFoldDB" id="A0A8T9Q3A5"/>
<evidence type="ECO:0000313" key="3">
    <source>
        <dbReference type="EMBL" id="UOQ71947.1"/>
    </source>
</evidence>
<evidence type="ECO:0000256" key="1">
    <source>
        <dbReference type="ARBA" id="ARBA00023002"/>
    </source>
</evidence>
<dbReference type="CDD" id="cd19081">
    <property type="entry name" value="AKR_AKR9C1"/>
    <property type="match status" value="1"/>
</dbReference>
<dbReference type="EMBL" id="CP095046">
    <property type="protein sequence ID" value="UOQ71947.1"/>
    <property type="molecule type" value="Genomic_DNA"/>
</dbReference>
<dbReference type="RefSeq" id="WP_244675346.1">
    <property type="nucleotide sequence ID" value="NZ_CP095046.1"/>
</dbReference>
<accession>A0A8T9Q3A5</accession>
<evidence type="ECO:0000313" key="4">
    <source>
        <dbReference type="Proteomes" id="UP000831796"/>
    </source>
</evidence>
<dbReference type="GO" id="GO:0016491">
    <property type="term" value="F:oxidoreductase activity"/>
    <property type="evidence" value="ECO:0007669"/>
    <property type="project" value="UniProtKB-KW"/>
</dbReference>
<dbReference type="GO" id="GO:0005829">
    <property type="term" value="C:cytosol"/>
    <property type="evidence" value="ECO:0007669"/>
    <property type="project" value="TreeGrafter"/>
</dbReference>
<proteinExistence type="predicted"/>
<sequence length="317" mass="34388">MASTRTLGRSDLHITPLVLGGNVFGWTADQSTSFRILDAFVAGGGNAIDTADGYSVWVPGHVGGESETIIGQWLRQRGRRDDVVIATKVGWEVNAENKGLAKDYILRAVEGSLKRLQTDYIDLYQSHKDDPTVPVDETLEAYAQLVQQGKVRVIGASNFTAERLRESMAASEQHGFPRYETLQPLYNLYDRADFEQNLLPLVQEHNVGVIPYYGLAAGFLTGKYRSEADLQKSARGGGVGQKYLNDKGLRILGALDAVAARLQATPAQVALAWIMAQPGLTAPIASATSPEQVTELLKSTELQLSADDLQQLGEASA</sequence>
<dbReference type="Proteomes" id="UP000831796">
    <property type="component" value="Chromosome"/>
</dbReference>
<dbReference type="InterPro" id="IPR036812">
    <property type="entry name" value="NAD(P)_OxRdtase_dom_sf"/>
</dbReference>
<dbReference type="InterPro" id="IPR020471">
    <property type="entry name" value="AKR"/>
</dbReference>
<dbReference type="PANTHER" id="PTHR43364">
    <property type="entry name" value="NADH-SPECIFIC METHYLGLYOXAL REDUCTASE-RELATED"/>
    <property type="match status" value="1"/>
</dbReference>
<name>A0A8T9Q3A5_9BACT</name>
<protein>
    <submittedName>
        <fullName evidence="3">Aldo/keto reductase</fullName>
    </submittedName>
</protein>
<keyword evidence="1" id="KW-0560">Oxidoreductase</keyword>
<keyword evidence="4" id="KW-1185">Reference proteome</keyword>
<dbReference type="PRINTS" id="PR00069">
    <property type="entry name" value="ALDKETRDTASE"/>
</dbReference>
<dbReference type="FunFam" id="3.20.20.100:FF:000004">
    <property type="entry name" value="Oxidoreductase, aldo/keto reductase"/>
    <property type="match status" value="1"/>
</dbReference>
<dbReference type="InterPro" id="IPR050523">
    <property type="entry name" value="AKR_Detox_Biosynth"/>
</dbReference>
<dbReference type="PANTHER" id="PTHR43364:SF6">
    <property type="entry name" value="OXIDOREDUCTASE-RELATED"/>
    <property type="match status" value="1"/>
</dbReference>
<organism evidence="3 4">
    <name type="scientific">Hymenobacter cellulosilyticus</name>
    <dbReference type="NCBI Taxonomy" id="2932248"/>
    <lineage>
        <taxon>Bacteria</taxon>
        <taxon>Pseudomonadati</taxon>
        <taxon>Bacteroidota</taxon>
        <taxon>Cytophagia</taxon>
        <taxon>Cytophagales</taxon>
        <taxon>Hymenobacteraceae</taxon>
        <taxon>Hymenobacter</taxon>
    </lineage>
</organism>
<dbReference type="Pfam" id="PF00248">
    <property type="entry name" value="Aldo_ket_red"/>
    <property type="match status" value="1"/>
</dbReference>
<evidence type="ECO:0000259" key="2">
    <source>
        <dbReference type="Pfam" id="PF00248"/>
    </source>
</evidence>
<dbReference type="InterPro" id="IPR023210">
    <property type="entry name" value="NADP_OxRdtase_dom"/>
</dbReference>
<dbReference type="Gene3D" id="3.20.20.100">
    <property type="entry name" value="NADP-dependent oxidoreductase domain"/>
    <property type="match status" value="1"/>
</dbReference>
<dbReference type="KEGG" id="hcu:MUN79_25690"/>